<dbReference type="Pfam" id="PF02776">
    <property type="entry name" value="TPP_enzyme_N"/>
    <property type="match status" value="1"/>
</dbReference>
<dbReference type="RefSeq" id="WP_101522380.1">
    <property type="nucleotide sequence ID" value="NZ_PKLZ01000012.1"/>
</dbReference>
<dbReference type="InterPro" id="IPR011766">
    <property type="entry name" value="TPP_enzyme_TPP-bd"/>
</dbReference>
<protein>
    <submittedName>
        <fullName evidence="7">Acetolactate synthase large subunit</fullName>
    </submittedName>
</protein>
<dbReference type="InterPro" id="IPR029035">
    <property type="entry name" value="DHS-like_NAD/FAD-binding_dom"/>
</dbReference>
<evidence type="ECO:0000313" key="8">
    <source>
        <dbReference type="Proteomes" id="UP000234845"/>
    </source>
</evidence>
<sequence>MKASDLMVRALEAEGVEYIFGIPGEENLDLLESLRSSSIRLILTRHEQGAGFMAATYGRLTGKVGVCLSTLGPGATNLVTPAAYAQLGAMPMLMITGQKPIKASKQGRFQIIDVVDMMRSITKFTHQIVSGDRIPSVVREAFRLALEERPGAVHIELPEDIAAEETSAALIPASAVRRPIAEHKSIDAAVAMIQEAESPVLVIGAGANRKLTCKMLREFVDKTGIPFITTQMGKGVLDEHGELFLGNTALSDHDFIHRALTRADLILNIGHDVVEKPPFFMNADGARVIHINFKSAAVDPVYFPQLEVVGDIANSIWQIKQQIVTQPHWDFGFFQKVHKAYTEHRRELENDDRFPVLPERFVKDIRRALPRDGIVTLDNGVYKIWFARNYPAAFPNSLLLDNALATMGAGLPSAMAAKMVFPNTSVIAVCGDGGFMMNSQEMETAVRLGLHIVVIVLRDDAYGMIKWKQSNMKFANYGLDYGNPDFVAYAEAYGAKGWRIGSTEELLPRVKACLEEPAVHLIDVPVDYTLNDETLNVTIRKLSAAL</sequence>
<keyword evidence="2 3" id="KW-0786">Thiamine pyrophosphate</keyword>
<dbReference type="PANTHER" id="PTHR18968:SF129">
    <property type="entry name" value="ACETOLACTATE SYNTHASE"/>
    <property type="match status" value="1"/>
</dbReference>
<dbReference type="Pfam" id="PF00205">
    <property type="entry name" value="TPP_enzyme_M"/>
    <property type="match status" value="1"/>
</dbReference>
<evidence type="ECO:0000259" key="5">
    <source>
        <dbReference type="Pfam" id="PF02775"/>
    </source>
</evidence>
<dbReference type="GO" id="GO:0050660">
    <property type="term" value="F:flavin adenine dinucleotide binding"/>
    <property type="evidence" value="ECO:0007669"/>
    <property type="project" value="TreeGrafter"/>
</dbReference>
<reference evidence="8" key="1">
    <citation type="submission" date="2017-11" db="EMBL/GenBank/DDBJ databases">
        <title>The draft genome sequence of Chromatocurvus sp. F02.</title>
        <authorList>
            <person name="Du Z.-J."/>
            <person name="Chang Y.-Q."/>
        </authorList>
    </citation>
    <scope>NUCLEOTIDE SEQUENCE [LARGE SCALE GENOMIC DNA]</scope>
    <source>
        <strain evidence="8">F02</strain>
    </source>
</reference>
<dbReference type="GO" id="GO:0030976">
    <property type="term" value="F:thiamine pyrophosphate binding"/>
    <property type="evidence" value="ECO:0007669"/>
    <property type="project" value="InterPro"/>
</dbReference>
<dbReference type="Gene3D" id="3.40.50.1220">
    <property type="entry name" value="TPP-binding domain"/>
    <property type="match status" value="1"/>
</dbReference>
<evidence type="ECO:0000256" key="2">
    <source>
        <dbReference type="ARBA" id="ARBA00023052"/>
    </source>
</evidence>
<comment type="caution">
    <text evidence="7">The sequence shown here is derived from an EMBL/GenBank/DDBJ whole genome shotgun (WGS) entry which is preliminary data.</text>
</comment>
<dbReference type="InterPro" id="IPR000399">
    <property type="entry name" value="TPP-bd_CS"/>
</dbReference>
<dbReference type="Gene3D" id="3.40.50.970">
    <property type="match status" value="2"/>
</dbReference>
<accession>A0A2N5XZK8</accession>
<feature type="domain" description="Thiamine pyrophosphate enzyme central" evidence="4">
    <location>
        <begin position="186"/>
        <end position="318"/>
    </location>
</feature>
<proteinExistence type="inferred from homology"/>
<dbReference type="GO" id="GO:0000287">
    <property type="term" value="F:magnesium ion binding"/>
    <property type="evidence" value="ECO:0007669"/>
    <property type="project" value="InterPro"/>
</dbReference>
<dbReference type="GO" id="GO:0005948">
    <property type="term" value="C:acetolactate synthase complex"/>
    <property type="evidence" value="ECO:0007669"/>
    <property type="project" value="TreeGrafter"/>
</dbReference>
<evidence type="ECO:0000256" key="3">
    <source>
        <dbReference type="RuleBase" id="RU362132"/>
    </source>
</evidence>
<dbReference type="GO" id="GO:0009099">
    <property type="term" value="P:L-valine biosynthetic process"/>
    <property type="evidence" value="ECO:0007669"/>
    <property type="project" value="TreeGrafter"/>
</dbReference>
<feature type="domain" description="Thiamine pyrophosphate enzyme N-terminal TPP-binding" evidence="6">
    <location>
        <begin position="1"/>
        <end position="116"/>
    </location>
</feature>
<dbReference type="GO" id="GO:0009097">
    <property type="term" value="P:isoleucine biosynthetic process"/>
    <property type="evidence" value="ECO:0007669"/>
    <property type="project" value="TreeGrafter"/>
</dbReference>
<evidence type="ECO:0000256" key="1">
    <source>
        <dbReference type="ARBA" id="ARBA00007812"/>
    </source>
</evidence>
<dbReference type="InterPro" id="IPR045229">
    <property type="entry name" value="TPP_enz"/>
</dbReference>
<dbReference type="InterPro" id="IPR029061">
    <property type="entry name" value="THDP-binding"/>
</dbReference>
<dbReference type="Pfam" id="PF02775">
    <property type="entry name" value="TPP_enzyme_C"/>
    <property type="match status" value="1"/>
</dbReference>
<evidence type="ECO:0000259" key="4">
    <source>
        <dbReference type="Pfam" id="PF00205"/>
    </source>
</evidence>
<comment type="similarity">
    <text evidence="1 3">Belongs to the TPP enzyme family.</text>
</comment>
<feature type="domain" description="Thiamine pyrophosphate enzyme TPP-binding" evidence="5">
    <location>
        <begin position="378"/>
        <end position="524"/>
    </location>
</feature>
<organism evidence="7 8">
    <name type="scientific">Kineobactrum sediminis</name>
    <dbReference type="NCBI Taxonomy" id="1905677"/>
    <lineage>
        <taxon>Bacteria</taxon>
        <taxon>Pseudomonadati</taxon>
        <taxon>Pseudomonadota</taxon>
        <taxon>Gammaproteobacteria</taxon>
        <taxon>Cellvibrionales</taxon>
        <taxon>Halieaceae</taxon>
        <taxon>Kineobactrum</taxon>
    </lineage>
</organism>
<dbReference type="SUPFAM" id="SSF52467">
    <property type="entry name" value="DHS-like NAD/FAD-binding domain"/>
    <property type="match status" value="1"/>
</dbReference>
<evidence type="ECO:0000313" key="7">
    <source>
        <dbReference type="EMBL" id="PLW81582.1"/>
    </source>
</evidence>
<dbReference type="NCBIfam" id="NF006187">
    <property type="entry name" value="PRK08322.1"/>
    <property type="match status" value="1"/>
</dbReference>
<dbReference type="InterPro" id="IPR012001">
    <property type="entry name" value="Thiamin_PyroP_enz_TPP-bd_dom"/>
</dbReference>
<dbReference type="EMBL" id="PKLZ01000012">
    <property type="protein sequence ID" value="PLW81582.1"/>
    <property type="molecule type" value="Genomic_DNA"/>
</dbReference>
<dbReference type="SUPFAM" id="SSF52518">
    <property type="entry name" value="Thiamin diphosphate-binding fold (THDP-binding)"/>
    <property type="match status" value="2"/>
</dbReference>
<dbReference type="InterPro" id="IPR012000">
    <property type="entry name" value="Thiamin_PyroP_enz_cen_dom"/>
</dbReference>
<dbReference type="FunFam" id="3.40.50.970:FF:000007">
    <property type="entry name" value="Acetolactate synthase"/>
    <property type="match status" value="1"/>
</dbReference>
<dbReference type="AlphaFoldDB" id="A0A2N5XZK8"/>
<dbReference type="OrthoDB" id="9785953at2"/>
<dbReference type="PROSITE" id="PS00187">
    <property type="entry name" value="TPP_ENZYMES"/>
    <property type="match status" value="1"/>
</dbReference>
<dbReference type="CDD" id="cd07035">
    <property type="entry name" value="TPP_PYR_POX_like"/>
    <property type="match status" value="1"/>
</dbReference>
<name>A0A2N5XZK8_9GAMM</name>
<keyword evidence="8" id="KW-1185">Reference proteome</keyword>
<dbReference type="PANTHER" id="PTHR18968">
    <property type="entry name" value="THIAMINE PYROPHOSPHATE ENZYMES"/>
    <property type="match status" value="1"/>
</dbReference>
<dbReference type="GO" id="GO:0003984">
    <property type="term" value="F:acetolactate synthase activity"/>
    <property type="evidence" value="ECO:0007669"/>
    <property type="project" value="TreeGrafter"/>
</dbReference>
<evidence type="ECO:0000259" key="6">
    <source>
        <dbReference type="Pfam" id="PF02776"/>
    </source>
</evidence>
<gene>
    <name evidence="7" type="ORF">CWI75_15245</name>
</gene>
<dbReference type="Proteomes" id="UP000234845">
    <property type="component" value="Unassembled WGS sequence"/>
</dbReference>